<accession>A0A8K0E717</accession>
<gene>
    <name evidence="1" type="primary">Hypp6506</name>
    <name evidence="1" type="ORF">BLAG_LOCUS5545</name>
</gene>
<proteinExistence type="predicted"/>
<name>A0A8K0E717_BRALA</name>
<protein>
    <submittedName>
        <fullName evidence="1">Hypp6506 protein</fullName>
    </submittedName>
</protein>
<dbReference type="Proteomes" id="UP000838412">
    <property type="component" value="Chromosome 12"/>
</dbReference>
<reference evidence="1" key="1">
    <citation type="submission" date="2022-01" db="EMBL/GenBank/DDBJ databases">
        <authorList>
            <person name="Braso-Vives M."/>
        </authorList>
    </citation>
    <scope>NUCLEOTIDE SEQUENCE</scope>
</reference>
<sequence>MQCRETEGFRSLSQRQLESAHQLRADGLTRHAPVALHGFGYDNGLSVHYYDKVFVNYTQWETGSHDVDNE</sequence>
<dbReference type="AlphaFoldDB" id="A0A8K0E717"/>
<dbReference type="EMBL" id="OV696697">
    <property type="protein sequence ID" value="CAH1242234.1"/>
    <property type="molecule type" value="Genomic_DNA"/>
</dbReference>
<organism evidence="1 2">
    <name type="scientific">Branchiostoma lanceolatum</name>
    <name type="common">Common lancelet</name>
    <name type="synonym">Amphioxus lanceolatum</name>
    <dbReference type="NCBI Taxonomy" id="7740"/>
    <lineage>
        <taxon>Eukaryota</taxon>
        <taxon>Metazoa</taxon>
        <taxon>Chordata</taxon>
        <taxon>Cephalochordata</taxon>
        <taxon>Leptocardii</taxon>
        <taxon>Amphioxiformes</taxon>
        <taxon>Branchiostomatidae</taxon>
        <taxon>Branchiostoma</taxon>
    </lineage>
</organism>
<evidence type="ECO:0000313" key="1">
    <source>
        <dbReference type="EMBL" id="CAH1242234.1"/>
    </source>
</evidence>
<keyword evidence="2" id="KW-1185">Reference proteome</keyword>
<evidence type="ECO:0000313" key="2">
    <source>
        <dbReference type="Proteomes" id="UP000838412"/>
    </source>
</evidence>